<reference evidence="1 2" key="1">
    <citation type="journal article" date="2024" name="Nat. Commun.">
        <title>Phylogenomics reveals the evolutionary origins of lichenization in chlorophyte algae.</title>
        <authorList>
            <person name="Puginier C."/>
            <person name="Libourel C."/>
            <person name="Otte J."/>
            <person name="Skaloud P."/>
            <person name="Haon M."/>
            <person name="Grisel S."/>
            <person name="Petersen M."/>
            <person name="Berrin J.G."/>
            <person name="Delaux P.M."/>
            <person name="Dal Grande F."/>
            <person name="Keller J."/>
        </authorList>
    </citation>
    <scope>NUCLEOTIDE SEQUENCE [LARGE SCALE GENOMIC DNA]</scope>
    <source>
        <strain evidence="1 2">SAG 2043</strain>
    </source>
</reference>
<evidence type="ECO:0000313" key="2">
    <source>
        <dbReference type="Proteomes" id="UP001489004"/>
    </source>
</evidence>
<protein>
    <submittedName>
        <fullName evidence="1">Uncharacterized protein</fullName>
    </submittedName>
</protein>
<sequence length="81" mass="9133">MSAAQEPPPPSAKYRYWGALLRSSPRATQQAVVQPLILFAIPISLQQQAPPFAASTKLWFKATQPLQAHIDRFYITFMKAF</sequence>
<name>A0AAW1Q7B9_9CHLO</name>
<organism evidence="1 2">
    <name type="scientific">[Myrmecia] bisecta</name>
    <dbReference type="NCBI Taxonomy" id="41462"/>
    <lineage>
        <taxon>Eukaryota</taxon>
        <taxon>Viridiplantae</taxon>
        <taxon>Chlorophyta</taxon>
        <taxon>core chlorophytes</taxon>
        <taxon>Trebouxiophyceae</taxon>
        <taxon>Trebouxiales</taxon>
        <taxon>Trebouxiaceae</taxon>
        <taxon>Myrmecia</taxon>
    </lineage>
</organism>
<dbReference type="AlphaFoldDB" id="A0AAW1Q7B9"/>
<gene>
    <name evidence="1" type="ORF">WJX72_005666</name>
</gene>
<dbReference type="Proteomes" id="UP001489004">
    <property type="component" value="Unassembled WGS sequence"/>
</dbReference>
<comment type="caution">
    <text evidence="1">The sequence shown here is derived from an EMBL/GenBank/DDBJ whole genome shotgun (WGS) entry which is preliminary data.</text>
</comment>
<keyword evidence="2" id="KW-1185">Reference proteome</keyword>
<proteinExistence type="predicted"/>
<evidence type="ECO:0000313" key="1">
    <source>
        <dbReference type="EMBL" id="KAK9816832.1"/>
    </source>
</evidence>
<accession>A0AAW1Q7B9</accession>
<dbReference type="EMBL" id="JALJOR010000005">
    <property type="protein sequence ID" value="KAK9816832.1"/>
    <property type="molecule type" value="Genomic_DNA"/>
</dbReference>